<dbReference type="InterPro" id="IPR036291">
    <property type="entry name" value="NAD(P)-bd_dom_sf"/>
</dbReference>
<evidence type="ECO:0000313" key="9">
    <source>
        <dbReference type="EMBL" id="QNO57261.1"/>
    </source>
</evidence>
<dbReference type="EMBL" id="MT631684">
    <property type="protein sequence ID" value="QNO57261.1"/>
    <property type="molecule type" value="Genomic_DNA"/>
</dbReference>
<evidence type="ECO:0000256" key="6">
    <source>
        <dbReference type="PIRNR" id="PIRNR000124"/>
    </source>
</evidence>
<evidence type="ECO:0000256" key="1">
    <source>
        <dbReference type="ARBA" id="ARBA00006601"/>
    </source>
</evidence>
<dbReference type="PANTHER" id="PTHR43491:SF2">
    <property type="entry name" value="UDP-N-ACETYL-D-MANNOSAMINE DEHYDROGENASE"/>
    <property type="match status" value="1"/>
</dbReference>
<dbReference type="PIRSF" id="PIRSF000124">
    <property type="entry name" value="UDPglc_GDPman_dh"/>
    <property type="match status" value="1"/>
</dbReference>
<dbReference type="InterPro" id="IPR028359">
    <property type="entry name" value="UDP_ManNAc/GlcNAc_DH"/>
</dbReference>
<dbReference type="SUPFAM" id="SSF48179">
    <property type="entry name" value="6-phosphogluconate dehydrogenase C-terminal domain-like"/>
    <property type="match status" value="1"/>
</dbReference>
<comment type="catalytic activity">
    <reaction evidence="5">
        <text>UDP-N-acetyl-alpha-D-mannosamine + 2 NAD(+) + H2O = UDP-N-acetyl-alpha-D-mannosaminouronate + 2 NADH + 3 H(+)</text>
        <dbReference type="Rhea" id="RHEA:25780"/>
        <dbReference type="ChEBI" id="CHEBI:15377"/>
        <dbReference type="ChEBI" id="CHEBI:15378"/>
        <dbReference type="ChEBI" id="CHEBI:57540"/>
        <dbReference type="ChEBI" id="CHEBI:57945"/>
        <dbReference type="ChEBI" id="CHEBI:68623"/>
        <dbReference type="ChEBI" id="CHEBI:70731"/>
        <dbReference type="EC" id="1.1.1.336"/>
    </reaction>
</comment>
<organism evidence="9">
    <name type="scientific">Candidatus Methanophaga sp. ANME-1 ERB7</name>
    <dbReference type="NCBI Taxonomy" id="2759913"/>
    <lineage>
        <taxon>Archaea</taxon>
        <taxon>Methanobacteriati</taxon>
        <taxon>Methanobacteriota</taxon>
        <taxon>Stenosarchaea group</taxon>
        <taxon>Methanomicrobia</taxon>
        <taxon>Candidatus Methanophagales</taxon>
        <taxon>Candidatus Methanophagaceae</taxon>
        <taxon>Candidatus Methanophaga</taxon>
    </lineage>
</organism>
<dbReference type="EC" id="1.1.1.336" evidence="2"/>
<evidence type="ECO:0000259" key="8">
    <source>
        <dbReference type="Pfam" id="PF03721"/>
    </source>
</evidence>
<evidence type="ECO:0000256" key="4">
    <source>
        <dbReference type="ARBA" id="ARBA00030172"/>
    </source>
</evidence>
<gene>
    <name evidence="9" type="ORF">HCLJFGEB_00005</name>
</gene>
<feature type="domain" description="UDP-glucose/GDP-mannose dehydrogenase N-terminal" evidence="8">
    <location>
        <begin position="5"/>
        <end position="44"/>
    </location>
</feature>
<feature type="domain" description="UDP-glucose/GDP-mannose dehydrogenase dimerisation" evidence="7">
    <location>
        <begin position="185"/>
        <end position="274"/>
    </location>
</feature>
<dbReference type="Pfam" id="PF00984">
    <property type="entry name" value="UDPG_MGDP_dh"/>
    <property type="match status" value="1"/>
</dbReference>
<comment type="similarity">
    <text evidence="1 6">Belongs to the UDP-glucose/GDP-mannose dehydrogenase family.</text>
</comment>
<accession>A0A7G9ZAH7</accession>
<evidence type="ECO:0000256" key="3">
    <source>
        <dbReference type="ARBA" id="ARBA00016796"/>
    </source>
</evidence>
<dbReference type="AlphaFoldDB" id="A0A7G9ZAH7"/>
<keyword evidence="9" id="KW-0560">Oxidoreductase</keyword>
<dbReference type="SUPFAM" id="SSF51735">
    <property type="entry name" value="NAD(P)-binding Rossmann-fold domains"/>
    <property type="match status" value="1"/>
</dbReference>
<dbReference type="NCBIfam" id="TIGR03026">
    <property type="entry name" value="NDP-sugDHase"/>
    <property type="match status" value="1"/>
</dbReference>
<dbReference type="PANTHER" id="PTHR43491">
    <property type="entry name" value="UDP-N-ACETYL-D-MANNOSAMINE DEHYDROGENASE"/>
    <property type="match status" value="1"/>
</dbReference>
<reference evidence="9" key="1">
    <citation type="submission" date="2020-06" db="EMBL/GenBank/DDBJ databases">
        <title>Unique genomic features of the anaerobic methanotrophic archaea.</title>
        <authorList>
            <person name="Chadwick G.L."/>
            <person name="Skennerton C.T."/>
            <person name="Laso-Perez R."/>
            <person name="Leu A.O."/>
            <person name="Speth D.R."/>
            <person name="Yu H."/>
            <person name="Morgan-Lang C."/>
            <person name="Hatzenpichler R."/>
            <person name="Goudeau D."/>
            <person name="Malmstrom R."/>
            <person name="Brazelton W.J."/>
            <person name="Woyke T."/>
            <person name="Hallam S.J."/>
            <person name="Tyson G.W."/>
            <person name="Wegener G."/>
            <person name="Boetius A."/>
            <person name="Orphan V."/>
        </authorList>
    </citation>
    <scope>NUCLEOTIDE SEQUENCE</scope>
</reference>
<protein>
    <recommendedName>
        <fullName evidence="3">UDP-N-acetyl-D-mannosamine dehydrogenase</fullName>
        <ecNumber evidence="2">1.1.1.336</ecNumber>
    </recommendedName>
    <alternativeName>
        <fullName evidence="4">UDP-ManNAc 6-dehydrogenase</fullName>
    </alternativeName>
</protein>
<dbReference type="Pfam" id="PF03721">
    <property type="entry name" value="UDPG_MGDP_dh_N"/>
    <property type="match status" value="2"/>
</dbReference>
<dbReference type="InterPro" id="IPR008927">
    <property type="entry name" value="6-PGluconate_DH-like_C_sf"/>
</dbReference>
<dbReference type="InterPro" id="IPR017476">
    <property type="entry name" value="UDP-Glc/GDP-Man"/>
</dbReference>
<dbReference type="Gene3D" id="3.40.50.720">
    <property type="entry name" value="NAD(P)-binding Rossmann-like Domain"/>
    <property type="match status" value="2"/>
</dbReference>
<dbReference type="PIRSF" id="PIRSF500136">
    <property type="entry name" value="UDP_ManNAc_DH"/>
    <property type="match status" value="1"/>
</dbReference>
<sequence>MKDKTVCVVGLGYVGLPLANAFSKHLSVIGYDIDEEKIEKLNGDNNENNPKFSADASKIKQADFVLICVPTPVTKSKEPNLRYVKSAAEIVGQHLKKGAIVVLESTVYPGVTEEFVTPILERESGLKCGADFKIGYSPERINPGDEAHTLDKITKIVAGMDEETTEDLAELYGLITNVYKAKDIKTAEAAKVIENIQRDLNIALMNELTLIFHKAGLDTKSVLEAASTKWNFHPYKPGLVGGHCIPVDPYYLVYKAKELGYHPQVILAGRAINDYMPKHVAEMAIKGLNETFFASKNLY</sequence>
<dbReference type="GO" id="GO:0000271">
    <property type="term" value="P:polysaccharide biosynthetic process"/>
    <property type="evidence" value="ECO:0007669"/>
    <property type="project" value="InterPro"/>
</dbReference>
<feature type="domain" description="UDP-glucose/GDP-mannose dehydrogenase N-terminal" evidence="8">
    <location>
        <begin position="47"/>
        <end position="168"/>
    </location>
</feature>
<dbReference type="GO" id="GO:0051287">
    <property type="term" value="F:NAD binding"/>
    <property type="evidence" value="ECO:0007669"/>
    <property type="project" value="InterPro"/>
</dbReference>
<proteinExistence type="inferred from homology"/>
<evidence type="ECO:0000256" key="5">
    <source>
        <dbReference type="ARBA" id="ARBA00049130"/>
    </source>
</evidence>
<evidence type="ECO:0000259" key="7">
    <source>
        <dbReference type="Pfam" id="PF00984"/>
    </source>
</evidence>
<name>A0A7G9ZAH7_9EURY</name>
<dbReference type="GO" id="GO:0089714">
    <property type="term" value="F:UDP-N-acetyl-D-mannosamine dehydrogenase activity"/>
    <property type="evidence" value="ECO:0007669"/>
    <property type="project" value="UniProtKB-EC"/>
</dbReference>
<evidence type="ECO:0000256" key="2">
    <source>
        <dbReference type="ARBA" id="ARBA00012935"/>
    </source>
</evidence>
<dbReference type="InterPro" id="IPR001732">
    <property type="entry name" value="UDP-Glc/GDP-Man_DH_N"/>
</dbReference>
<dbReference type="GO" id="GO:0016628">
    <property type="term" value="F:oxidoreductase activity, acting on the CH-CH group of donors, NAD or NADP as acceptor"/>
    <property type="evidence" value="ECO:0007669"/>
    <property type="project" value="InterPro"/>
</dbReference>
<dbReference type="InterPro" id="IPR014026">
    <property type="entry name" value="UDP-Glc/GDP-Man_DH_dimer"/>
</dbReference>